<accession>A0AB35IQD4</accession>
<proteinExistence type="predicted"/>
<dbReference type="AlphaFoldDB" id="A0AB35IQD4"/>
<organism evidence="1 2">
    <name type="scientific">Thomasclavelia ramosa</name>
    <dbReference type="NCBI Taxonomy" id="1547"/>
    <lineage>
        <taxon>Bacteria</taxon>
        <taxon>Bacillati</taxon>
        <taxon>Bacillota</taxon>
        <taxon>Erysipelotrichia</taxon>
        <taxon>Erysipelotrichales</taxon>
        <taxon>Coprobacillaceae</taxon>
        <taxon>Thomasclavelia</taxon>
    </lineage>
</organism>
<protein>
    <submittedName>
        <fullName evidence="1">DUF2196 domain-containing protein</fullName>
    </submittedName>
</protein>
<gene>
    <name evidence="1" type="ORF">PM738_18645</name>
</gene>
<name>A0AB35IQD4_9FIRM</name>
<evidence type="ECO:0000313" key="2">
    <source>
        <dbReference type="Proteomes" id="UP001211987"/>
    </source>
</evidence>
<evidence type="ECO:0000313" key="1">
    <source>
        <dbReference type="EMBL" id="MDB7085803.1"/>
    </source>
</evidence>
<dbReference type="Proteomes" id="UP001211987">
    <property type="component" value="Unassembled WGS sequence"/>
</dbReference>
<dbReference type="RefSeq" id="WP_272019325.1">
    <property type="nucleotide sequence ID" value="NZ_BAABXX010000002.1"/>
</dbReference>
<dbReference type="EMBL" id="JAQLKE010000055">
    <property type="protein sequence ID" value="MDB7085803.1"/>
    <property type="molecule type" value="Genomic_DNA"/>
</dbReference>
<reference evidence="1" key="1">
    <citation type="submission" date="2023-01" db="EMBL/GenBank/DDBJ databases">
        <title>Human gut microbiome strain richness.</title>
        <authorList>
            <person name="Chen-Liaw A."/>
        </authorList>
    </citation>
    <scope>NUCLEOTIDE SEQUENCE</scope>
    <source>
        <strain evidence="1">1001217st2_G6_1001217B_191108</strain>
    </source>
</reference>
<comment type="caution">
    <text evidence="1">The sequence shown here is derived from an EMBL/GenBank/DDBJ whole genome shotgun (WGS) entry which is preliminary data.</text>
</comment>
<dbReference type="Pfam" id="PF09962">
    <property type="entry name" value="DUF2196"/>
    <property type="match status" value="1"/>
</dbReference>
<dbReference type="InterPro" id="IPR019240">
    <property type="entry name" value="DUF2196"/>
</dbReference>
<sequence length="80" mass="9248">MEKDYFKDRPIESTKINHVHLGQKVFICEKNAQKYAKRLNDLTPGTVIDILTRKNHPRGIKVKIKTPDGKIAIGRIVYFV</sequence>